<dbReference type="NCBIfam" id="TIGR00205">
    <property type="entry name" value="fliE"/>
    <property type="match status" value="1"/>
</dbReference>
<evidence type="ECO:0000256" key="2">
    <source>
        <dbReference type="ARBA" id="ARBA00009272"/>
    </source>
</evidence>
<evidence type="ECO:0000313" key="6">
    <source>
        <dbReference type="EMBL" id="WEF32847.1"/>
    </source>
</evidence>
<keyword evidence="6" id="KW-0966">Cell projection</keyword>
<dbReference type="HAMAP" id="MF_00724">
    <property type="entry name" value="FliE"/>
    <property type="match status" value="1"/>
</dbReference>
<evidence type="ECO:0000256" key="1">
    <source>
        <dbReference type="ARBA" id="ARBA00004117"/>
    </source>
</evidence>
<sequence>MSIEPVSLTAGLSAILPAATPAVDGFLPPATVQQPAPGFGDMVTRGIDSVNDTLVKADNEVRQVAAGGGPSLHEVMIHLEEARLSFQLLAQVRNRLLDAYQEVMRMQV</sequence>
<dbReference type="RefSeq" id="WP_277415563.1">
    <property type="nucleotide sequence ID" value="NZ_CP119083.1"/>
</dbReference>
<dbReference type="PANTHER" id="PTHR34653:SF1">
    <property type="entry name" value="FLAGELLAR HOOK-BASAL BODY COMPLEX PROTEIN FLIE"/>
    <property type="match status" value="1"/>
</dbReference>
<comment type="subcellular location">
    <subcellularLocation>
        <location evidence="1 4">Bacterial flagellum basal body</location>
    </subcellularLocation>
</comment>
<reference evidence="6 7" key="1">
    <citation type="submission" date="2023-02" db="EMBL/GenBank/DDBJ databases">
        <title>Gemone sequence of Telluria chitinolytica ACM 3522T.</title>
        <authorList>
            <person name="Frediansyah A."/>
            <person name="Miess H."/>
            <person name="Gross H."/>
        </authorList>
    </citation>
    <scope>NUCLEOTIDE SEQUENCE [LARGE SCALE GENOMIC DNA]</scope>
    <source>
        <strain evidence="6 7">ACM 3522</strain>
    </source>
</reference>
<keyword evidence="7" id="KW-1185">Reference proteome</keyword>
<dbReference type="Proteomes" id="UP001216510">
    <property type="component" value="Chromosome"/>
</dbReference>
<dbReference type="EMBL" id="CP119083">
    <property type="protein sequence ID" value="WEF32847.1"/>
    <property type="molecule type" value="Genomic_DNA"/>
</dbReference>
<evidence type="ECO:0000256" key="3">
    <source>
        <dbReference type="ARBA" id="ARBA00023143"/>
    </source>
</evidence>
<evidence type="ECO:0000256" key="5">
    <source>
        <dbReference type="NCBIfam" id="TIGR00205"/>
    </source>
</evidence>
<protein>
    <recommendedName>
        <fullName evidence="4 5">Flagellar hook-basal body complex protein FliE</fullName>
    </recommendedName>
</protein>
<name>A0ABY8BAA3_9BURK</name>
<evidence type="ECO:0000256" key="4">
    <source>
        <dbReference type="HAMAP-Rule" id="MF_00724"/>
    </source>
</evidence>
<dbReference type="InterPro" id="IPR001624">
    <property type="entry name" value="FliE"/>
</dbReference>
<dbReference type="PANTHER" id="PTHR34653">
    <property type="match status" value="1"/>
</dbReference>
<organism evidence="6 7">
    <name type="scientific">Pseudoduganella chitinolytica</name>
    <dbReference type="NCBI Taxonomy" id="34070"/>
    <lineage>
        <taxon>Bacteria</taxon>
        <taxon>Pseudomonadati</taxon>
        <taxon>Pseudomonadota</taxon>
        <taxon>Betaproteobacteria</taxon>
        <taxon>Burkholderiales</taxon>
        <taxon>Oxalobacteraceae</taxon>
        <taxon>Telluria group</taxon>
        <taxon>Pseudoduganella</taxon>
    </lineage>
</organism>
<gene>
    <name evidence="4 6" type="primary">fliE</name>
    <name evidence="6" type="ORF">PX653_26200</name>
</gene>
<dbReference type="Pfam" id="PF02049">
    <property type="entry name" value="FliE"/>
    <property type="match status" value="1"/>
</dbReference>
<proteinExistence type="inferred from homology"/>
<evidence type="ECO:0000313" key="7">
    <source>
        <dbReference type="Proteomes" id="UP001216510"/>
    </source>
</evidence>
<keyword evidence="6" id="KW-0969">Cilium</keyword>
<dbReference type="PRINTS" id="PR01006">
    <property type="entry name" value="FLGHOOKFLIE"/>
</dbReference>
<keyword evidence="6" id="KW-0282">Flagellum</keyword>
<keyword evidence="3 4" id="KW-0975">Bacterial flagellum</keyword>
<accession>A0ABY8BAA3</accession>
<comment type="similarity">
    <text evidence="2 4">Belongs to the FliE family.</text>
</comment>